<dbReference type="PIRSF" id="PIRSF000290">
    <property type="entry name" value="PPO_plant"/>
    <property type="match status" value="1"/>
</dbReference>
<protein>
    <submittedName>
        <fullName evidence="14">Catechol oxidase</fullName>
        <ecNumber evidence="14">1.10.3.1</ecNumber>
    </submittedName>
</protein>
<dbReference type="Gene3D" id="1.10.1280.10">
    <property type="entry name" value="Di-copper center containing domain from catechol oxidase"/>
    <property type="match status" value="1"/>
</dbReference>
<keyword evidence="15" id="KW-1185">Reference proteome</keyword>
<dbReference type="Pfam" id="PF12142">
    <property type="entry name" value="PPO1_DWL"/>
    <property type="match status" value="1"/>
</dbReference>
<evidence type="ECO:0000256" key="3">
    <source>
        <dbReference type="ARBA" id="ARBA00022784"/>
    </source>
</evidence>
<keyword evidence="3" id="KW-0883">Thioether bond</keyword>
<dbReference type="InterPro" id="IPR050316">
    <property type="entry name" value="Tyrosinase/Hemocyanin"/>
</dbReference>
<accession>A0ABD1G2M5</accession>
<feature type="cross-link" description="2'-(S-cysteinyl)-histidine (Cys-His)" evidence="9">
    <location>
        <begin position="176"/>
        <end position="193"/>
    </location>
</feature>
<proteinExistence type="inferred from homology"/>
<feature type="region of interest" description="Disordered" evidence="11">
    <location>
        <begin position="306"/>
        <end position="327"/>
    </location>
</feature>
<evidence type="ECO:0000259" key="13">
    <source>
        <dbReference type="PROSITE" id="PS00498"/>
    </source>
</evidence>
<evidence type="ECO:0000256" key="9">
    <source>
        <dbReference type="PIRSR" id="PIRSR000290-3"/>
    </source>
</evidence>
<keyword evidence="2 7" id="KW-0479">Metal-binding</keyword>
<keyword evidence="6 8" id="KW-1015">Disulfide bond</keyword>
<evidence type="ECO:0000259" key="12">
    <source>
        <dbReference type="PROSITE" id="PS00497"/>
    </source>
</evidence>
<dbReference type="PROSITE" id="PS00497">
    <property type="entry name" value="TYROSINASE_1"/>
    <property type="match status" value="1"/>
</dbReference>
<evidence type="ECO:0000313" key="14">
    <source>
        <dbReference type="EMBL" id="KAL1538363.1"/>
    </source>
</evidence>
<reference evidence="14 15" key="1">
    <citation type="submission" date="2024-06" db="EMBL/GenBank/DDBJ databases">
        <title>A chromosome level genome sequence of Diviner's sage (Salvia divinorum).</title>
        <authorList>
            <person name="Ford S.A."/>
            <person name="Ro D.-K."/>
            <person name="Ness R.W."/>
            <person name="Phillips M.A."/>
        </authorList>
    </citation>
    <scope>NUCLEOTIDE SEQUENCE [LARGE SCALE GENOMIC DNA]</scope>
    <source>
        <strain evidence="14">SAF-2024a</strain>
        <tissue evidence="14">Leaf</tissue>
    </source>
</reference>
<evidence type="ECO:0000256" key="7">
    <source>
        <dbReference type="PIRSR" id="PIRSR000290-1"/>
    </source>
</evidence>
<dbReference type="GO" id="GO:0046872">
    <property type="term" value="F:metal ion binding"/>
    <property type="evidence" value="ECO:0007669"/>
    <property type="project" value="UniProtKB-KW"/>
</dbReference>
<dbReference type="PRINTS" id="PR00092">
    <property type="entry name" value="TYROSINASE"/>
</dbReference>
<dbReference type="PANTHER" id="PTHR11474">
    <property type="entry name" value="TYROSINASE FAMILY MEMBER"/>
    <property type="match status" value="1"/>
</dbReference>
<feature type="disulfide bond" evidence="8">
    <location>
        <begin position="94"/>
        <end position="109"/>
    </location>
</feature>
<feature type="binding site" evidence="7">
    <location>
        <position position="358"/>
    </location>
    <ligand>
        <name>Cu cation</name>
        <dbReference type="ChEBI" id="CHEBI:23378"/>
        <label>B</label>
    </ligand>
</feature>
<feature type="binding site" evidence="7">
    <location>
        <position position="328"/>
    </location>
    <ligand>
        <name>Cu cation</name>
        <dbReference type="ChEBI" id="CHEBI:23378"/>
        <label>B</label>
    </ligand>
</feature>
<evidence type="ECO:0000256" key="8">
    <source>
        <dbReference type="PIRSR" id="PIRSR000290-2"/>
    </source>
</evidence>
<feature type="binding site" evidence="7">
    <location>
        <position position="202"/>
    </location>
    <ligand>
        <name>Cu cation</name>
        <dbReference type="ChEBI" id="CHEBI:23378"/>
        <label>A</label>
    </ligand>
</feature>
<evidence type="ECO:0000256" key="1">
    <source>
        <dbReference type="ARBA" id="ARBA00009928"/>
    </source>
</evidence>
<dbReference type="Pfam" id="PF00264">
    <property type="entry name" value="Tyrosinase"/>
    <property type="match status" value="1"/>
</dbReference>
<feature type="binding site" evidence="7">
    <location>
        <position position="193"/>
    </location>
    <ligand>
        <name>Cu cation</name>
        <dbReference type="ChEBI" id="CHEBI:23378"/>
        <label>A</label>
    </ligand>
</feature>
<evidence type="ECO:0000256" key="10">
    <source>
        <dbReference type="SAM" id="Coils"/>
    </source>
</evidence>
<comment type="caution">
    <text evidence="14">The sequence shown here is derived from an EMBL/GenBank/DDBJ whole genome shotgun (WGS) entry which is preliminary data.</text>
</comment>
<comment type="cofactor">
    <cofactor evidence="7">
        <name>Cu(2+)</name>
        <dbReference type="ChEBI" id="CHEBI:29036"/>
    </cofactor>
    <text evidence="7">Binds 2 copper ions per subunit.</text>
</comment>
<evidence type="ECO:0000313" key="15">
    <source>
        <dbReference type="Proteomes" id="UP001567538"/>
    </source>
</evidence>
<sequence>MASLQSSCTVLGTTAPKPRIPPTSAKPSRHLLPNARRSHHRFHVSCSGGPGEEGKVDRRNMLLGLGGMYGAANLVSYTKVAGAAPLLPPEFKSCGVAYVGDDPLDVNCCPPTSDVIKDYKLPPVHRLRVRRAAHRLNQANVAKYKRAVKMMRDLDVSDPTDPRGFSQQANIHCAYCNGAHDQVGHEGLDIQVHFSWLFFPFHRWYLYFYERIMADLLKDPTFALPFWNWDHPKGMQLPGIFDEEDSPLYDPNRNQDRRPPAILNLALNSTIIDPAQIISNNLSLMYGEMIGTPASATDFMGKAYRDGDAPPTYPDGGTSEKGSHTGVHAWFGDPRNEYSEDIGNFYSAGRDPAFYSHHANVDRMWTIWNDIPADYPKAITDPDYLDASFMFYDETKQLVRVKVADCFNHKKMGYDYESVDIPWVRSKPPKKAAAANIQDLSKGVKTAEKLFPLKLKKITRVLVPKPTVGKANEVLVLENIVTDNRKLIKFDVFVNDEDDKPEEVDRAEYAGGFTQLPHRVKAKNSKSDLRLNLKNLYENINIADDDSVVVTIVPLINGEAVTIGGIKIVEAPSA</sequence>
<dbReference type="Pfam" id="PF12143">
    <property type="entry name" value="PPO1_KFDV"/>
    <property type="match status" value="1"/>
</dbReference>
<dbReference type="InterPro" id="IPR008922">
    <property type="entry name" value="Di-copper_centre_dom_sf"/>
</dbReference>
<organism evidence="14 15">
    <name type="scientific">Salvia divinorum</name>
    <name type="common">Maria pastora</name>
    <name type="synonym">Diviner's sage</name>
    <dbReference type="NCBI Taxonomy" id="28513"/>
    <lineage>
        <taxon>Eukaryota</taxon>
        <taxon>Viridiplantae</taxon>
        <taxon>Streptophyta</taxon>
        <taxon>Embryophyta</taxon>
        <taxon>Tracheophyta</taxon>
        <taxon>Spermatophyta</taxon>
        <taxon>Magnoliopsida</taxon>
        <taxon>eudicotyledons</taxon>
        <taxon>Gunneridae</taxon>
        <taxon>Pentapetalae</taxon>
        <taxon>asterids</taxon>
        <taxon>lamiids</taxon>
        <taxon>Lamiales</taxon>
        <taxon>Lamiaceae</taxon>
        <taxon>Nepetoideae</taxon>
        <taxon>Mentheae</taxon>
        <taxon>Salviinae</taxon>
        <taxon>Salvia</taxon>
        <taxon>Salvia subgen. Calosphace</taxon>
    </lineage>
</organism>
<feature type="compositionally biased region" description="Polar residues" evidence="11">
    <location>
        <begin position="1"/>
        <end position="12"/>
    </location>
</feature>
<feature type="binding site" evidence="7">
    <location>
        <position position="172"/>
    </location>
    <ligand>
        <name>Cu cation</name>
        <dbReference type="ChEBI" id="CHEBI:23378"/>
        <label>A</label>
    </ligand>
</feature>
<evidence type="ECO:0000256" key="4">
    <source>
        <dbReference type="ARBA" id="ARBA00023002"/>
    </source>
</evidence>
<evidence type="ECO:0000256" key="11">
    <source>
        <dbReference type="SAM" id="MobiDB-lite"/>
    </source>
</evidence>
<dbReference type="EC" id="1.10.3.1" evidence="14"/>
<dbReference type="InterPro" id="IPR002227">
    <property type="entry name" value="Tyrosinase_Cu-bd"/>
</dbReference>
<gene>
    <name evidence="14" type="ORF">AAHA92_27118</name>
</gene>
<dbReference type="InterPro" id="IPR022740">
    <property type="entry name" value="Polyphenol_oxidase_C"/>
</dbReference>
<dbReference type="InterPro" id="IPR016213">
    <property type="entry name" value="Polyphenol_oxidase"/>
</dbReference>
<dbReference type="PANTHER" id="PTHR11474:SF123">
    <property type="entry name" value="CATECHOL OXIDASE"/>
    <property type="match status" value="1"/>
</dbReference>
<evidence type="ECO:0000256" key="6">
    <source>
        <dbReference type="ARBA" id="ARBA00023157"/>
    </source>
</evidence>
<dbReference type="Proteomes" id="UP001567538">
    <property type="component" value="Unassembled WGS sequence"/>
</dbReference>
<keyword evidence="10" id="KW-0175">Coiled coil</keyword>
<dbReference type="AlphaFoldDB" id="A0ABD1G2M5"/>
<keyword evidence="5 7" id="KW-0186">Copper</keyword>
<keyword evidence="4 14" id="KW-0560">Oxidoreductase</keyword>
<dbReference type="GO" id="GO:0004097">
    <property type="term" value="F:catechol oxidase activity"/>
    <property type="evidence" value="ECO:0007669"/>
    <property type="project" value="UniProtKB-EC"/>
</dbReference>
<feature type="domain" description="Tyrosinase copper-binding" evidence="13">
    <location>
        <begin position="351"/>
        <end position="362"/>
    </location>
</feature>
<dbReference type="EMBL" id="JBEAFC010000010">
    <property type="protein sequence ID" value="KAL1538363.1"/>
    <property type="molecule type" value="Genomic_DNA"/>
</dbReference>
<feature type="binding site" evidence="7">
    <location>
        <position position="324"/>
    </location>
    <ligand>
        <name>Cu cation</name>
        <dbReference type="ChEBI" id="CHEBI:23378"/>
        <label>B</label>
    </ligand>
</feature>
<feature type="domain" description="Tyrosinase copper-binding" evidence="12">
    <location>
        <begin position="193"/>
        <end position="210"/>
    </location>
</feature>
<feature type="disulfide bond" evidence="8">
    <location>
        <begin position="108"/>
        <end position="173"/>
    </location>
</feature>
<dbReference type="InterPro" id="IPR022739">
    <property type="entry name" value="Polyphenol_oxidase_cen"/>
</dbReference>
<name>A0ABD1G2M5_SALDI</name>
<comment type="similarity">
    <text evidence="1">Belongs to the tyrosinase family.</text>
</comment>
<evidence type="ECO:0000256" key="2">
    <source>
        <dbReference type="ARBA" id="ARBA00022723"/>
    </source>
</evidence>
<evidence type="ECO:0000256" key="5">
    <source>
        <dbReference type="ARBA" id="ARBA00023008"/>
    </source>
</evidence>
<feature type="region of interest" description="Disordered" evidence="11">
    <location>
        <begin position="1"/>
        <end position="30"/>
    </location>
</feature>
<dbReference type="SUPFAM" id="SSF48056">
    <property type="entry name" value="Di-copper centre-containing domain"/>
    <property type="match status" value="1"/>
</dbReference>
<feature type="coiled-coil region" evidence="10">
    <location>
        <begin position="519"/>
        <end position="546"/>
    </location>
</feature>
<dbReference type="PROSITE" id="PS00498">
    <property type="entry name" value="TYROSINASE_2"/>
    <property type="match status" value="1"/>
</dbReference>